<proteinExistence type="predicted"/>
<name>A0A837AQ48_XANVA</name>
<organism evidence="1">
    <name type="scientific">Xanthomonas vasicola pv. vasculorum NCPPB 890</name>
    <dbReference type="NCBI Taxonomy" id="1184265"/>
    <lineage>
        <taxon>Bacteria</taxon>
        <taxon>Pseudomonadati</taxon>
        <taxon>Pseudomonadota</taxon>
        <taxon>Gammaproteobacteria</taxon>
        <taxon>Lysobacterales</taxon>
        <taxon>Lysobacteraceae</taxon>
        <taxon>Xanthomonas</taxon>
    </lineage>
</organism>
<dbReference type="EMBL" id="AKBN01000019">
    <property type="protein sequence ID" value="KFA03968.1"/>
    <property type="molecule type" value="Genomic_DNA"/>
</dbReference>
<gene>
    <name evidence="1" type="ORF">A11K_0100325</name>
</gene>
<evidence type="ECO:0000313" key="1">
    <source>
        <dbReference type="EMBL" id="KFA03968.1"/>
    </source>
</evidence>
<dbReference type="AlphaFoldDB" id="A0A837AQ48"/>
<protein>
    <submittedName>
        <fullName evidence="1">Uncharacterized protein</fullName>
    </submittedName>
</protein>
<sequence length="202" mass="19153">MLQQVGTYGGPLVDGAASGLSLAAAQLSASQQQPAKLTGIVSGALWAAGAAISQCGNVPANSLVSSANAVGAAAGVLSALATSMTGSDSSRVAYASASAWALNGGANLVRAATDTASVLPSRVLQGVSGAANIAAAGLAAAATAAAEKDAPVEAVNLGTASSVLWGVGAVAALGSAWMAGQREAPSAAIESPDHVPVPPSHS</sequence>
<accession>A0A837AQ48</accession>
<comment type="caution">
    <text evidence="1">The sequence shown here is derived from an EMBL/GenBank/DDBJ whole genome shotgun (WGS) entry which is preliminary data.</text>
</comment>
<reference evidence="1" key="1">
    <citation type="submission" date="2012-05" db="EMBL/GenBank/DDBJ databases">
        <authorList>
            <person name="Studholme D.J."/>
            <person name="Wasukira A."/>
            <person name="Grant M."/>
        </authorList>
    </citation>
    <scope>NUCLEOTIDE SEQUENCE [LARGE SCALE GENOMIC DNA]</scope>
    <source>
        <strain evidence="1">NCPPB 890</strain>
    </source>
</reference>